<organism evidence="1 2">
    <name type="scientific">Fusarium decemcellulare</name>
    <dbReference type="NCBI Taxonomy" id="57161"/>
    <lineage>
        <taxon>Eukaryota</taxon>
        <taxon>Fungi</taxon>
        <taxon>Dikarya</taxon>
        <taxon>Ascomycota</taxon>
        <taxon>Pezizomycotina</taxon>
        <taxon>Sordariomycetes</taxon>
        <taxon>Hypocreomycetidae</taxon>
        <taxon>Hypocreales</taxon>
        <taxon>Nectriaceae</taxon>
        <taxon>Fusarium</taxon>
        <taxon>Fusarium decemcellulare species complex</taxon>
    </lineage>
</organism>
<dbReference type="Proteomes" id="UP001148629">
    <property type="component" value="Unassembled WGS sequence"/>
</dbReference>
<evidence type="ECO:0000313" key="1">
    <source>
        <dbReference type="EMBL" id="KAJ3527215.1"/>
    </source>
</evidence>
<dbReference type="EMBL" id="JANRMS010001595">
    <property type="protein sequence ID" value="KAJ3527215.1"/>
    <property type="molecule type" value="Genomic_DNA"/>
</dbReference>
<accession>A0ACC1RWM1</accession>
<proteinExistence type="predicted"/>
<comment type="caution">
    <text evidence="1">The sequence shown here is derived from an EMBL/GenBank/DDBJ whole genome shotgun (WGS) entry which is preliminary data.</text>
</comment>
<gene>
    <name evidence="1" type="ORF">NM208_g10810</name>
</gene>
<name>A0ACC1RWM1_9HYPO</name>
<protein>
    <submittedName>
        <fullName evidence="1">Uncharacterized protein</fullName>
    </submittedName>
</protein>
<sequence length="508" mass="56681">MGKAAPARILTPGAVRRRAILGKRASVSLLRVHWKVEDQDHVLRPTSLDDISAFDFPPDVLQDSFLETYNEYCFAWCPVIEPADLDSTSPLLKNALALAASQIKPNAIHRASPEEYYNKAKKYFYEGQEANPITAIKAILLFYWWSPISPLICSQDSIWWWTGMAIRMAQEIGLHREPDASIPPHERGLRRRIWWTLFARERLTALSQGRPCLINLADCDVKEPVLEDFPDPQDVRAETFIQWVRLCRIIGAMSEHVTRPNAAMPFPSYLFDQLGDWIAELPGHLMLKIATSRTIQFNREVSLLFLPYLTAVTLLQFTRTGETATPKAGTTAMLAATCVARTFQDLLLRGGIRYLPAISGWYITVALLALLSARRVENLASMANEHIQILQIALNELSTVYAGTDIAVSVFERLIGASSVPAEMDDLDGPSSDSACLRLFPFVTPQTNDLVSALLDSSQAQISQQLLSGPDFMLQFDELLDMVQNIPPLPEQIPTTSSADRALPDCTA</sequence>
<keyword evidence="2" id="KW-1185">Reference proteome</keyword>
<reference evidence="1" key="1">
    <citation type="submission" date="2022-08" db="EMBL/GenBank/DDBJ databases">
        <title>Genome Sequence of Fusarium decemcellulare.</title>
        <authorList>
            <person name="Buettner E."/>
        </authorList>
    </citation>
    <scope>NUCLEOTIDE SEQUENCE</scope>
    <source>
        <strain evidence="1">Babe19</strain>
    </source>
</reference>
<evidence type="ECO:0000313" key="2">
    <source>
        <dbReference type="Proteomes" id="UP001148629"/>
    </source>
</evidence>